<comment type="caution">
    <text evidence="1">The sequence shown here is derived from an EMBL/GenBank/DDBJ whole genome shotgun (WGS) entry which is preliminary data.</text>
</comment>
<dbReference type="EMBL" id="CM043799">
    <property type="protein sequence ID" value="KAI4804218.1"/>
    <property type="molecule type" value="Genomic_DNA"/>
</dbReference>
<reference evidence="1" key="1">
    <citation type="submission" date="2022-05" db="EMBL/GenBank/DDBJ databases">
        <title>Chromosome-level genome of Chaenocephalus aceratus.</title>
        <authorList>
            <person name="Park H."/>
        </authorList>
    </citation>
    <scope>NUCLEOTIDE SEQUENCE</scope>
    <source>
        <strain evidence="1">KU_202001</strain>
    </source>
</reference>
<evidence type="ECO:0000313" key="1">
    <source>
        <dbReference type="EMBL" id="KAI4804218.1"/>
    </source>
</evidence>
<organism evidence="1 2">
    <name type="scientific">Chaenocephalus aceratus</name>
    <name type="common">Blackfin icefish</name>
    <name type="synonym">Chaenichthys aceratus</name>
    <dbReference type="NCBI Taxonomy" id="36190"/>
    <lineage>
        <taxon>Eukaryota</taxon>
        <taxon>Metazoa</taxon>
        <taxon>Chordata</taxon>
        <taxon>Craniata</taxon>
        <taxon>Vertebrata</taxon>
        <taxon>Euteleostomi</taxon>
        <taxon>Actinopterygii</taxon>
        <taxon>Neopterygii</taxon>
        <taxon>Teleostei</taxon>
        <taxon>Neoteleostei</taxon>
        <taxon>Acanthomorphata</taxon>
        <taxon>Eupercaria</taxon>
        <taxon>Perciformes</taxon>
        <taxon>Notothenioidei</taxon>
        <taxon>Channichthyidae</taxon>
        <taxon>Chaenocephalus</taxon>
    </lineage>
</organism>
<accession>A0ACB9VWK0</accession>
<sequence>MNQGKRETKKNAKTGKQEEMKASQKQLMLTDSMRSMRSMSSEPTGGESEMLAELRKLRQENSETFKDTKLSLNRLESSMTEIKQQIVQLDERITTAENSVSVTDDRSIRQERAVGYLLRREASLAATCDDMENRHRRNNIRMYGIREGAEKDAMMSFITTLLHTKLKVPGDTEIKLERAHRALAPKPKESSAPPRSIIVRFLDFSVKQIILQQAWKQRDIEFEGQRVYFDQDYSPDLQGKRKRVREVIKQLKEKNIKAQSPYPAQLKLFLAKGVRVFPTLVEAQSTLKELGVDAIIERELTQDKWSTQENRRRNQMQLNPTDVRAIIRGDNGMND</sequence>
<protein>
    <submittedName>
        <fullName evidence="1">Uncharacterized protein</fullName>
    </submittedName>
</protein>
<keyword evidence="2" id="KW-1185">Reference proteome</keyword>
<proteinExistence type="predicted"/>
<name>A0ACB9VWK0_CHAAC</name>
<dbReference type="Proteomes" id="UP001057452">
    <property type="component" value="Chromosome 15"/>
</dbReference>
<gene>
    <name evidence="1" type="ORF">KUCAC02_025852</name>
</gene>
<evidence type="ECO:0000313" key="2">
    <source>
        <dbReference type="Proteomes" id="UP001057452"/>
    </source>
</evidence>